<dbReference type="EMBL" id="BJFL01000016">
    <property type="protein sequence ID" value="GDY31669.1"/>
    <property type="molecule type" value="Genomic_DNA"/>
</dbReference>
<evidence type="ECO:0000313" key="2">
    <source>
        <dbReference type="EMBL" id="GDY31669.1"/>
    </source>
</evidence>
<keyword evidence="3" id="KW-1185">Reference proteome</keyword>
<feature type="signal peptide" evidence="1">
    <location>
        <begin position="1"/>
        <end position="25"/>
    </location>
</feature>
<accession>A0A4D4JBA7</accession>
<dbReference type="InterPro" id="IPR013320">
    <property type="entry name" value="ConA-like_dom_sf"/>
</dbReference>
<dbReference type="SUPFAM" id="SSF49899">
    <property type="entry name" value="Concanavalin A-like lectins/glucanases"/>
    <property type="match status" value="1"/>
</dbReference>
<protein>
    <recommendedName>
        <fullName evidence="4">Alginate lyase 2 domain-containing protein</fullName>
    </recommendedName>
</protein>
<organism evidence="2 3">
    <name type="scientific">Gandjariella thermophila</name>
    <dbReference type="NCBI Taxonomy" id="1931992"/>
    <lineage>
        <taxon>Bacteria</taxon>
        <taxon>Bacillati</taxon>
        <taxon>Actinomycetota</taxon>
        <taxon>Actinomycetes</taxon>
        <taxon>Pseudonocardiales</taxon>
        <taxon>Pseudonocardiaceae</taxon>
        <taxon>Gandjariella</taxon>
    </lineage>
</organism>
<feature type="chain" id="PRO_5020762404" description="Alginate lyase 2 domain-containing protein" evidence="1">
    <location>
        <begin position="26"/>
        <end position="214"/>
    </location>
</feature>
<dbReference type="PANTHER" id="PTHR33681">
    <property type="entry name" value="BINDING PROTEIN, PUTATIVE, EXPRESSED-RELATED"/>
    <property type="match status" value="1"/>
</dbReference>
<dbReference type="AlphaFoldDB" id="A0A4D4JBA7"/>
<proteinExistence type="predicted"/>
<reference evidence="3" key="1">
    <citation type="submission" date="2019-04" db="EMBL/GenBank/DDBJ databases">
        <title>Draft genome sequence of Pseudonocardiaceae bacterium SL3-2-4.</title>
        <authorList>
            <person name="Ningsih F."/>
            <person name="Yokota A."/>
            <person name="Sakai Y."/>
            <person name="Nanatani K."/>
            <person name="Yabe S."/>
            <person name="Oetari A."/>
            <person name="Sjamsuridzal W."/>
        </authorList>
    </citation>
    <scope>NUCLEOTIDE SEQUENCE [LARGE SCALE GENOMIC DNA]</scope>
    <source>
        <strain evidence="3">SL3-2-4</strain>
    </source>
</reference>
<keyword evidence="1" id="KW-0732">Signal</keyword>
<dbReference type="PANTHER" id="PTHR33681:SF4">
    <property type="entry name" value="OS12G0171100 PROTEIN"/>
    <property type="match status" value="1"/>
</dbReference>
<dbReference type="RefSeq" id="WP_225978463.1">
    <property type="nucleotide sequence ID" value="NZ_BJFL01000016.1"/>
</dbReference>
<evidence type="ECO:0008006" key="4">
    <source>
        <dbReference type="Google" id="ProtNLM"/>
    </source>
</evidence>
<name>A0A4D4JBA7_9PSEU</name>
<evidence type="ECO:0000256" key="1">
    <source>
        <dbReference type="SAM" id="SignalP"/>
    </source>
</evidence>
<gene>
    <name evidence="2" type="ORF">GTS_33020</name>
</gene>
<comment type="caution">
    <text evidence="2">The sequence shown here is derived from an EMBL/GenBank/DDBJ whole genome shotgun (WGS) entry which is preliminary data.</text>
</comment>
<dbReference type="Proteomes" id="UP000298860">
    <property type="component" value="Unassembled WGS sequence"/>
</dbReference>
<sequence>MRRYSLLACVLAIAALLWAAPSASAATPVESGGWVEDSPAFDVQECAGGQAEGLTFTLPAVQTFDACSNGAPRAERRYHDYAGDGKNYSTGVRQFAGTFTINSMGGDRISLKQTFNGDAGPYFMLAVDHTGRLYSVEGGTTIADGVATVGATVRVNTVHDVAAHSFRVYINGELAYTDDNAPDGEFYDKFGAYQTSSGHGDISVTWSDVHFWHK</sequence>
<evidence type="ECO:0000313" key="3">
    <source>
        <dbReference type="Proteomes" id="UP000298860"/>
    </source>
</evidence>